<feature type="chain" id="PRO_5012214131" description="Lipoprotein" evidence="1">
    <location>
        <begin position="22"/>
        <end position="174"/>
    </location>
</feature>
<protein>
    <recommendedName>
        <fullName evidence="4">Lipoprotein</fullName>
    </recommendedName>
</protein>
<organism evidence="2 3">
    <name type="scientific">Marivita geojedonensis</name>
    <dbReference type="NCBI Taxonomy" id="1123756"/>
    <lineage>
        <taxon>Bacteria</taxon>
        <taxon>Pseudomonadati</taxon>
        <taxon>Pseudomonadota</taxon>
        <taxon>Alphaproteobacteria</taxon>
        <taxon>Rhodobacterales</taxon>
        <taxon>Roseobacteraceae</taxon>
        <taxon>Marivita</taxon>
    </lineage>
</organism>
<evidence type="ECO:0000313" key="3">
    <source>
        <dbReference type="Proteomes" id="UP000193926"/>
    </source>
</evidence>
<evidence type="ECO:0000256" key="1">
    <source>
        <dbReference type="SAM" id="SignalP"/>
    </source>
</evidence>
<name>A0A1X4NQ84_9RHOB</name>
<gene>
    <name evidence="2" type="ORF">MGEO_00275</name>
</gene>
<dbReference type="EMBL" id="JFKC01000001">
    <property type="protein sequence ID" value="OSQ53051.1"/>
    <property type="molecule type" value="Genomic_DNA"/>
</dbReference>
<dbReference type="OrthoDB" id="7871776at2"/>
<dbReference type="RefSeq" id="WP_085634701.1">
    <property type="nucleotide sequence ID" value="NZ_JFKC01000001.1"/>
</dbReference>
<feature type="signal peptide" evidence="1">
    <location>
        <begin position="1"/>
        <end position="21"/>
    </location>
</feature>
<keyword evidence="1" id="KW-0732">Signal</keyword>
<dbReference type="Proteomes" id="UP000193926">
    <property type="component" value="Unassembled WGS sequence"/>
</dbReference>
<sequence>MKRAGWITAIALAAVPGWAFAGPFDDPADAGALIGEACVTTSLDFDALFASAQELASAAGLPQVMASDEAAMFGNPGGAHVVFSRRIDSMACQLNIPPDPGTEAFFTDLRDIMQARIDATYPRALSDEMDKPSPHEAAHQWVFRVPKERHFAVSHSWIRDRGVSLSVGYSQIYE</sequence>
<accession>A0A1X4NQ84</accession>
<dbReference type="AlphaFoldDB" id="A0A1X4NQ84"/>
<comment type="caution">
    <text evidence="2">The sequence shown here is derived from an EMBL/GenBank/DDBJ whole genome shotgun (WGS) entry which is preliminary data.</text>
</comment>
<evidence type="ECO:0008006" key="4">
    <source>
        <dbReference type="Google" id="ProtNLM"/>
    </source>
</evidence>
<proteinExistence type="predicted"/>
<reference evidence="2 3" key="1">
    <citation type="submission" date="2014-03" db="EMBL/GenBank/DDBJ databases">
        <title>The draft genome sequence of Marivita geojedonensis KCTC 23882.</title>
        <authorList>
            <person name="Lai Q."/>
            <person name="Shao Z."/>
        </authorList>
    </citation>
    <scope>NUCLEOTIDE SEQUENCE [LARGE SCALE GENOMIC DNA]</scope>
    <source>
        <strain evidence="2 3">DPG-138</strain>
    </source>
</reference>
<dbReference type="STRING" id="1123756.MGEO_00275"/>
<evidence type="ECO:0000313" key="2">
    <source>
        <dbReference type="EMBL" id="OSQ53051.1"/>
    </source>
</evidence>
<keyword evidence="3" id="KW-1185">Reference proteome</keyword>